<evidence type="ECO:0000313" key="1">
    <source>
        <dbReference type="EMBL" id="PZR10737.1"/>
    </source>
</evidence>
<dbReference type="AlphaFoldDB" id="A0A2W5T9Z4"/>
<proteinExistence type="predicted"/>
<dbReference type="Proteomes" id="UP000249061">
    <property type="component" value="Unassembled WGS sequence"/>
</dbReference>
<reference evidence="1 2" key="1">
    <citation type="submission" date="2017-08" db="EMBL/GenBank/DDBJ databases">
        <title>Infants hospitalized years apart are colonized by the same room-sourced microbial strains.</title>
        <authorList>
            <person name="Brooks B."/>
            <person name="Olm M.R."/>
            <person name="Firek B.A."/>
            <person name="Baker R."/>
            <person name="Thomas B.C."/>
            <person name="Morowitz M.J."/>
            <person name="Banfield J.F."/>
        </authorList>
    </citation>
    <scope>NUCLEOTIDE SEQUENCE [LARGE SCALE GENOMIC DNA]</scope>
    <source>
        <strain evidence="1">S2_003_000_R2_14</strain>
    </source>
</reference>
<sequence>MNVLVLLVLSQVVSQPVEAPREEPKWEIFVGASGGLRPDSLGGGGAGLIGVSRVFFGFLRPELWLGAGGYSQATDVLTMFRAGVRLEWPGLERWHPFINVGYAHQQEAQWHHVVQDPVGVITGLGGVNHSHESGAQHVLHRNGIETGLGVAYQLPLGRFAARLTLKGAVAHFFEAGPPRYVELTTLVGFCF</sequence>
<protein>
    <recommendedName>
        <fullName evidence="3">Outer membrane protein beta-barrel domain-containing protein</fullName>
    </recommendedName>
</protein>
<name>A0A2W5T9Z4_9BACT</name>
<dbReference type="EMBL" id="QFQP01000016">
    <property type="protein sequence ID" value="PZR10737.1"/>
    <property type="molecule type" value="Genomic_DNA"/>
</dbReference>
<accession>A0A2W5T9Z4</accession>
<gene>
    <name evidence="1" type="ORF">DI536_18825</name>
</gene>
<organism evidence="1 2">
    <name type="scientific">Archangium gephyra</name>
    <dbReference type="NCBI Taxonomy" id="48"/>
    <lineage>
        <taxon>Bacteria</taxon>
        <taxon>Pseudomonadati</taxon>
        <taxon>Myxococcota</taxon>
        <taxon>Myxococcia</taxon>
        <taxon>Myxococcales</taxon>
        <taxon>Cystobacterineae</taxon>
        <taxon>Archangiaceae</taxon>
        <taxon>Archangium</taxon>
    </lineage>
</organism>
<evidence type="ECO:0008006" key="3">
    <source>
        <dbReference type="Google" id="ProtNLM"/>
    </source>
</evidence>
<evidence type="ECO:0000313" key="2">
    <source>
        <dbReference type="Proteomes" id="UP000249061"/>
    </source>
</evidence>
<comment type="caution">
    <text evidence="1">The sequence shown here is derived from an EMBL/GenBank/DDBJ whole genome shotgun (WGS) entry which is preliminary data.</text>
</comment>